<feature type="region of interest" description="Disordered" evidence="2">
    <location>
        <begin position="503"/>
        <end position="608"/>
    </location>
</feature>
<proteinExistence type="inferred from homology"/>
<feature type="compositionally biased region" description="Polar residues" evidence="2">
    <location>
        <begin position="404"/>
        <end position="413"/>
    </location>
</feature>
<dbReference type="PANTHER" id="PTHR12161:SF5">
    <property type="entry name" value="IST1 HOMOLOG"/>
    <property type="match status" value="1"/>
</dbReference>
<sequence>GSAINLAPEKDQVVFLQQLHDQQLTVWSNCSRFWPSSQISQQKVQVSFKLQFAAVTNGSSAVNENLPNIQTKNDTKVRASERPLKTIEGYQSHLVIILDLKIFIKEIIKQLSLPARLSQVAKEDLQISRDDLLRFLQQHAEKAVIQPNILVKKAKGWYQKMEKPLKIYFPPVEHVMREQNIIGAYEFIELFCELIVARLPIIESQKNCPNDLLEAISSLIFAAPRCADIPELSEIRSHFGLKYGKEFVASAAELRPACGVNRTVIEKLSARAPSGEEKLKIMKEIAKEYQIKWDPSEAEKDLFKPPEDLLNGPSKFVGATKIPTEPNKESYRSVSGNKYETDTQVFTSKMPDSSGTSGSADATHYMAPSMSNISKGSTTSGMPSIEDSKSDTRDRTDSSVSSSNVEQKPTQAPASEKSMKATDLHQENLEKTSFHSLSSVKRNTLTPTNTPGEEYDSSQQSASHRINQSNTSNASSNVSNGIGVSSSQEWNMNFTDVASAARAAAFSAEMASEAAKAAAELSKHNTLQKKDSSKTKATSFGPSSSDRESMELNSPRITQRPSSNEYVQPEIQPLHGNDLSGRHYVESHSENANSHHSASWQSSQQKGT</sequence>
<gene>
    <name evidence="3" type="ORF">KI387_028452</name>
</gene>
<comment type="similarity">
    <text evidence="1">Belongs to the IST1 family.</text>
</comment>
<evidence type="ECO:0000313" key="4">
    <source>
        <dbReference type="Proteomes" id="UP000824469"/>
    </source>
</evidence>
<dbReference type="EMBL" id="JAHRHJ020000010">
    <property type="protein sequence ID" value="KAH9296770.1"/>
    <property type="molecule type" value="Genomic_DNA"/>
</dbReference>
<dbReference type="InterPro" id="IPR005061">
    <property type="entry name" value="Ist1"/>
</dbReference>
<name>A0AA38FC45_TAXCH</name>
<dbReference type="Proteomes" id="UP000824469">
    <property type="component" value="Unassembled WGS sequence"/>
</dbReference>
<dbReference type="GO" id="GO:0015031">
    <property type="term" value="P:protein transport"/>
    <property type="evidence" value="ECO:0007669"/>
    <property type="project" value="InterPro"/>
</dbReference>
<feature type="compositionally biased region" description="Polar residues" evidence="2">
    <location>
        <begin position="332"/>
        <end position="360"/>
    </location>
</feature>
<dbReference type="PANTHER" id="PTHR12161">
    <property type="entry name" value="IST1 FAMILY MEMBER"/>
    <property type="match status" value="1"/>
</dbReference>
<feature type="non-terminal residue" evidence="3">
    <location>
        <position position="1"/>
    </location>
</feature>
<feature type="compositionally biased region" description="Polar residues" evidence="2">
    <location>
        <begin position="535"/>
        <end position="544"/>
    </location>
</feature>
<evidence type="ECO:0000256" key="2">
    <source>
        <dbReference type="SAM" id="MobiDB-lite"/>
    </source>
</evidence>
<organism evidence="3 4">
    <name type="scientific">Taxus chinensis</name>
    <name type="common">Chinese yew</name>
    <name type="synonym">Taxus wallichiana var. chinensis</name>
    <dbReference type="NCBI Taxonomy" id="29808"/>
    <lineage>
        <taxon>Eukaryota</taxon>
        <taxon>Viridiplantae</taxon>
        <taxon>Streptophyta</taxon>
        <taxon>Embryophyta</taxon>
        <taxon>Tracheophyta</taxon>
        <taxon>Spermatophyta</taxon>
        <taxon>Pinopsida</taxon>
        <taxon>Pinidae</taxon>
        <taxon>Conifers II</taxon>
        <taxon>Cupressales</taxon>
        <taxon>Taxaceae</taxon>
        <taxon>Taxus</taxon>
    </lineage>
</organism>
<dbReference type="Gene3D" id="1.20.1260.60">
    <property type="entry name" value="Vacuolar protein sorting-associated protein Ist1"/>
    <property type="match status" value="1"/>
</dbReference>
<feature type="compositionally biased region" description="Basic and acidic residues" evidence="2">
    <location>
        <begin position="417"/>
        <end position="433"/>
    </location>
</feature>
<reference evidence="3 4" key="1">
    <citation type="journal article" date="2021" name="Nat. Plants">
        <title>The Taxus genome provides insights into paclitaxel biosynthesis.</title>
        <authorList>
            <person name="Xiong X."/>
            <person name="Gou J."/>
            <person name="Liao Q."/>
            <person name="Li Y."/>
            <person name="Zhou Q."/>
            <person name="Bi G."/>
            <person name="Li C."/>
            <person name="Du R."/>
            <person name="Wang X."/>
            <person name="Sun T."/>
            <person name="Guo L."/>
            <person name="Liang H."/>
            <person name="Lu P."/>
            <person name="Wu Y."/>
            <person name="Zhang Z."/>
            <person name="Ro D.K."/>
            <person name="Shang Y."/>
            <person name="Huang S."/>
            <person name="Yan J."/>
        </authorList>
    </citation>
    <scope>NUCLEOTIDE SEQUENCE [LARGE SCALE GENOMIC DNA]</scope>
    <source>
        <strain evidence="3">Ta-2019</strain>
    </source>
</reference>
<feature type="compositionally biased region" description="Polar residues" evidence="2">
    <location>
        <begin position="434"/>
        <end position="466"/>
    </location>
</feature>
<feature type="compositionally biased region" description="Basic and acidic residues" evidence="2">
    <location>
        <begin position="386"/>
        <end position="397"/>
    </location>
</feature>
<dbReference type="Pfam" id="PF03398">
    <property type="entry name" value="Ist1"/>
    <property type="match status" value="1"/>
</dbReference>
<keyword evidence="4" id="KW-1185">Reference proteome</keyword>
<feature type="compositionally biased region" description="Low complexity" evidence="2">
    <location>
        <begin position="503"/>
        <end position="520"/>
    </location>
</feature>
<feature type="compositionally biased region" description="Low complexity" evidence="2">
    <location>
        <begin position="467"/>
        <end position="486"/>
    </location>
</feature>
<dbReference type="InterPro" id="IPR042277">
    <property type="entry name" value="IST1-like"/>
</dbReference>
<feature type="compositionally biased region" description="Low complexity" evidence="2">
    <location>
        <begin position="590"/>
        <end position="608"/>
    </location>
</feature>
<feature type="compositionally biased region" description="Basic and acidic residues" evidence="2">
    <location>
        <begin position="580"/>
        <end position="589"/>
    </location>
</feature>
<dbReference type="FunFam" id="1.20.1260.60:FF:000002">
    <property type="entry name" value="Vacuolar protein sorting-associated protein IST1"/>
    <property type="match status" value="1"/>
</dbReference>
<accession>A0AA38FC45</accession>
<feature type="non-terminal residue" evidence="3">
    <location>
        <position position="608"/>
    </location>
</feature>
<evidence type="ECO:0008006" key="5">
    <source>
        <dbReference type="Google" id="ProtNLM"/>
    </source>
</evidence>
<feature type="compositionally biased region" description="Polar residues" evidence="2">
    <location>
        <begin position="369"/>
        <end position="382"/>
    </location>
</feature>
<protein>
    <recommendedName>
        <fullName evidence="5">Regulator of Vps4 activity in the MVB pathway protein</fullName>
    </recommendedName>
</protein>
<comment type="caution">
    <text evidence="3">The sequence shown here is derived from an EMBL/GenBank/DDBJ whole genome shotgun (WGS) entry which is preliminary data.</text>
</comment>
<feature type="compositionally biased region" description="Polar residues" evidence="2">
    <location>
        <begin position="551"/>
        <end position="566"/>
    </location>
</feature>
<dbReference type="AlphaFoldDB" id="A0AA38FC45"/>
<evidence type="ECO:0000313" key="3">
    <source>
        <dbReference type="EMBL" id="KAH9296770.1"/>
    </source>
</evidence>
<evidence type="ECO:0000256" key="1">
    <source>
        <dbReference type="ARBA" id="ARBA00005536"/>
    </source>
</evidence>
<feature type="region of interest" description="Disordered" evidence="2">
    <location>
        <begin position="315"/>
        <end position="486"/>
    </location>
</feature>